<evidence type="ECO:0008006" key="3">
    <source>
        <dbReference type="Google" id="ProtNLM"/>
    </source>
</evidence>
<name>A0A0J9CAM4_9FIRM</name>
<dbReference type="EMBL" id="ADLK01000015">
    <property type="protein sequence ID" value="KMW21529.1"/>
    <property type="molecule type" value="Genomic_DNA"/>
</dbReference>
<gene>
    <name evidence="1" type="ORF">HMPREF9470_01634</name>
</gene>
<reference evidence="1 2" key="1">
    <citation type="submission" date="2011-04" db="EMBL/GenBank/DDBJ databases">
        <title>The Genome Sequence of Clostridium citroniae WAL-19142.</title>
        <authorList>
            <consortium name="The Broad Institute Genome Sequencing Platform"/>
            <person name="Earl A."/>
            <person name="Ward D."/>
            <person name="Feldgarden M."/>
            <person name="Gevers D."/>
            <person name="Warren Y.A."/>
            <person name="Tyrrell K.L."/>
            <person name="Citron D.M."/>
            <person name="Goldstein E.J."/>
            <person name="Daigneault M."/>
            <person name="Allen-Vercoe E."/>
            <person name="Young S.K."/>
            <person name="Zeng Q."/>
            <person name="Gargeya S."/>
            <person name="Fitzgerald M."/>
            <person name="Haas B."/>
            <person name="Abouelleil A."/>
            <person name="Alvarado L."/>
            <person name="Arachchi H.M."/>
            <person name="Berlin A."/>
            <person name="Brown A."/>
            <person name="Chapman S.B."/>
            <person name="Chen Z."/>
            <person name="Dunbar C."/>
            <person name="Freedman E."/>
            <person name="Gearin G."/>
            <person name="Gellesch M."/>
            <person name="Goldberg J."/>
            <person name="Griggs A."/>
            <person name="Gujja S."/>
            <person name="Heilman E.R."/>
            <person name="Heiman D."/>
            <person name="Howarth C."/>
            <person name="Larson L."/>
            <person name="Lui A."/>
            <person name="MacDonald P.J."/>
            <person name="Mehta T."/>
            <person name="Montmayeur A."/>
            <person name="Murphy C."/>
            <person name="Neiman D."/>
            <person name="Pearson M."/>
            <person name="Priest M."/>
            <person name="Roberts A."/>
            <person name="Saif S."/>
            <person name="Shea T."/>
            <person name="Shenoy N."/>
            <person name="Sisk P."/>
            <person name="Stolte C."/>
            <person name="Sykes S."/>
            <person name="White J."/>
            <person name="Yandava C."/>
            <person name="Wortman J."/>
            <person name="Nusbaum C."/>
            <person name="Birren B."/>
        </authorList>
    </citation>
    <scope>NUCLEOTIDE SEQUENCE [LARGE SCALE GENOMIC DNA]</scope>
    <source>
        <strain evidence="1 2">WAL-19142</strain>
    </source>
</reference>
<protein>
    <recommendedName>
        <fullName evidence="3">GGDEF domain-containing protein</fullName>
    </recommendedName>
</protein>
<proteinExistence type="predicted"/>
<accession>A0A0J9CAM4</accession>
<sequence>MPPGSMTPDTPFSQMTRQMSRGIAVYKEHVDLTVSDVFKRADEAMYQNRLMMKERKQAEDSPSA</sequence>
<dbReference type="AlphaFoldDB" id="A0A0J9CAM4"/>
<evidence type="ECO:0000313" key="1">
    <source>
        <dbReference type="EMBL" id="KMW21529.1"/>
    </source>
</evidence>
<evidence type="ECO:0000313" key="2">
    <source>
        <dbReference type="Proteomes" id="UP000037392"/>
    </source>
</evidence>
<dbReference type="Proteomes" id="UP000037392">
    <property type="component" value="Unassembled WGS sequence"/>
</dbReference>
<dbReference type="PATRIC" id="fig|742734.4.peg.1751"/>
<organism evidence="1 2">
    <name type="scientific">[Clostridium] citroniae WAL-19142</name>
    <dbReference type="NCBI Taxonomy" id="742734"/>
    <lineage>
        <taxon>Bacteria</taxon>
        <taxon>Bacillati</taxon>
        <taxon>Bacillota</taxon>
        <taxon>Clostridia</taxon>
        <taxon>Lachnospirales</taxon>
        <taxon>Lachnospiraceae</taxon>
        <taxon>Enterocloster</taxon>
    </lineage>
</organism>
<comment type="caution">
    <text evidence="1">The sequence shown here is derived from an EMBL/GenBank/DDBJ whole genome shotgun (WGS) entry which is preliminary data.</text>
</comment>